<sequence length="203" mass="22781">MQNALITNSLEQSYSYTEYRNHVTHLLLDGLSTGDTQSEELTNYSSLNEVRMNRLDKTIQLTPEVIERLNAIQRKYVFLVLSEGWCGDAAQLLPVMEKMASATDKLELRIVLRDENSELMDGFLTNGGRAIPKLILVAAEDNTVMGNWGPRPAGATKLVKDAKAKDGVVTQETKTELQKWYLKDKGISTMEEITDLLESAEKQ</sequence>
<dbReference type="EMBL" id="CP080429">
    <property type="protein sequence ID" value="QYJ69289.1"/>
    <property type="molecule type" value="Genomic_DNA"/>
</dbReference>
<dbReference type="Proteomes" id="UP000825381">
    <property type="component" value="Chromosome"/>
</dbReference>
<dbReference type="Pfam" id="PF14595">
    <property type="entry name" value="Thioredoxin_9"/>
    <property type="match status" value="1"/>
</dbReference>
<proteinExistence type="predicted"/>
<organism evidence="1 2">
    <name type="scientific">Flavobacterium litorale</name>
    <dbReference type="NCBI Taxonomy" id="2856519"/>
    <lineage>
        <taxon>Bacteria</taxon>
        <taxon>Pseudomonadati</taxon>
        <taxon>Bacteroidota</taxon>
        <taxon>Flavobacteriia</taxon>
        <taxon>Flavobacteriales</taxon>
        <taxon>Flavobacteriaceae</taxon>
        <taxon>Flavobacterium</taxon>
    </lineage>
</organism>
<dbReference type="Gene3D" id="3.40.30.10">
    <property type="entry name" value="Glutaredoxin"/>
    <property type="match status" value="1"/>
</dbReference>
<evidence type="ECO:0000313" key="1">
    <source>
        <dbReference type="EMBL" id="QYJ69289.1"/>
    </source>
</evidence>
<reference evidence="1 2" key="1">
    <citation type="submission" date="2021-07" db="EMBL/GenBank/DDBJ databases">
        <title>Flavobacterium WSW3-B6 sp.nov, isolated from seaweed.</title>
        <authorList>
            <person name="Muhammad N."/>
            <person name="Ho H."/>
            <person name="Lee Y.-J."/>
            <person name="Nguyen T."/>
            <person name="Ho J."/>
            <person name="Kim S.-G."/>
        </authorList>
    </citation>
    <scope>NUCLEOTIDE SEQUENCE [LARGE SCALE GENOMIC DNA]</scope>
    <source>
        <strain evidence="1 2">WSW3-B6</strain>
    </source>
</reference>
<accession>A0ABX8V8W8</accession>
<dbReference type="RefSeq" id="WP_220641624.1">
    <property type="nucleotide sequence ID" value="NZ_CP080429.1"/>
</dbReference>
<name>A0ABX8V8W8_9FLAO</name>
<evidence type="ECO:0000313" key="2">
    <source>
        <dbReference type="Proteomes" id="UP000825381"/>
    </source>
</evidence>
<keyword evidence="2" id="KW-1185">Reference proteome</keyword>
<protein>
    <submittedName>
        <fullName evidence="1">Thioredoxin family protein</fullName>
    </submittedName>
</protein>
<gene>
    <name evidence="1" type="ORF">K1I41_05210</name>
</gene>
<dbReference type="SUPFAM" id="SSF52833">
    <property type="entry name" value="Thioredoxin-like"/>
    <property type="match status" value="1"/>
</dbReference>
<dbReference type="InterPro" id="IPR036249">
    <property type="entry name" value="Thioredoxin-like_sf"/>
</dbReference>